<accession>A0A061AVS6</accession>
<gene>
    <name evidence="3" type="ORF">RHTO0S_06e04104g</name>
</gene>
<keyword evidence="2" id="KW-0472">Membrane</keyword>
<evidence type="ECO:0000313" key="3">
    <source>
        <dbReference type="EMBL" id="CDR41674.1"/>
    </source>
</evidence>
<proteinExistence type="predicted"/>
<feature type="transmembrane region" description="Helical" evidence="2">
    <location>
        <begin position="342"/>
        <end position="365"/>
    </location>
</feature>
<feature type="transmembrane region" description="Helical" evidence="2">
    <location>
        <begin position="280"/>
        <end position="301"/>
    </location>
</feature>
<protein>
    <submittedName>
        <fullName evidence="3">RHTO0S06e04104g1_1</fullName>
    </submittedName>
</protein>
<dbReference type="EMBL" id="LK052941">
    <property type="protein sequence ID" value="CDR41674.1"/>
    <property type="molecule type" value="Genomic_DNA"/>
</dbReference>
<feature type="compositionally biased region" description="Low complexity" evidence="1">
    <location>
        <begin position="58"/>
        <end position="68"/>
    </location>
</feature>
<evidence type="ECO:0000256" key="2">
    <source>
        <dbReference type="SAM" id="Phobius"/>
    </source>
</evidence>
<feature type="transmembrane region" description="Helical" evidence="2">
    <location>
        <begin position="234"/>
        <end position="254"/>
    </location>
</feature>
<evidence type="ECO:0000256" key="1">
    <source>
        <dbReference type="SAM" id="MobiDB-lite"/>
    </source>
</evidence>
<feature type="transmembrane region" description="Helical" evidence="2">
    <location>
        <begin position="170"/>
        <end position="193"/>
    </location>
</feature>
<feature type="region of interest" description="Disordered" evidence="1">
    <location>
        <begin position="50"/>
        <end position="78"/>
    </location>
</feature>
<name>A0A061AVS6_RHOTO</name>
<reference evidence="3" key="1">
    <citation type="journal article" date="2014" name="Genome Announc.">
        <title>Draft genome sequence of Rhodosporidium toruloides CECT1137, an oleaginous yeast of biotechnological interest.</title>
        <authorList>
            <person name="Morin N."/>
            <person name="Calcas X."/>
            <person name="Devillers H."/>
            <person name="Durrens P."/>
            <person name="Sherman D.J."/>
            <person name="Nicaud J.-M."/>
            <person name="Neuveglise C."/>
        </authorList>
    </citation>
    <scope>NUCLEOTIDE SEQUENCE</scope>
    <source>
        <strain evidence="3">CECT1137</strain>
    </source>
</reference>
<sequence>MLSSAFHRFFGRSSSVPPSIPSPGGDTSPSGVVIPVLDVPEIDEAPAFDASLIPAPPSTSSSVSSEGSNATHFGSLGRSASDVRMDTIEQQMVDDHAAVGGRGDGRDDGDVEAGEGLERRVPGHGATPAGHTAVRASGRGLSAAWARSVASAREIGQNIKRWGCEKGPALFVRAVYCWVAVLSLGWSVGRYILHWQKASLDSLTCPQLVAKAHFWWLFWLGKPEHNEAYDCANIYGIGILGNLAMAIALAGAVLRGVDGTIAVFVNRASNNPVTRTEKEFFATVVVLNAIANLCAFFVPAFSGNPLLTITVVCPLQIVFIILAYLTFTVAHRRRLFDPPVGFDVLLFLLVQSLLASNLCLAAPFVPFVPRS</sequence>
<keyword evidence="2" id="KW-0812">Transmembrane</keyword>
<feature type="transmembrane region" description="Helical" evidence="2">
    <location>
        <begin position="307"/>
        <end position="330"/>
    </location>
</feature>
<dbReference type="AlphaFoldDB" id="A0A061AVS6"/>
<feature type="region of interest" description="Disordered" evidence="1">
    <location>
        <begin position="11"/>
        <end position="33"/>
    </location>
</feature>
<keyword evidence="2" id="KW-1133">Transmembrane helix</keyword>
<organism evidence="3">
    <name type="scientific">Rhodotorula toruloides</name>
    <name type="common">Yeast</name>
    <name type="synonym">Rhodosporidium toruloides</name>
    <dbReference type="NCBI Taxonomy" id="5286"/>
    <lineage>
        <taxon>Eukaryota</taxon>
        <taxon>Fungi</taxon>
        <taxon>Dikarya</taxon>
        <taxon>Basidiomycota</taxon>
        <taxon>Pucciniomycotina</taxon>
        <taxon>Microbotryomycetes</taxon>
        <taxon>Sporidiobolales</taxon>
        <taxon>Sporidiobolaceae</taxon>
        <taxon>Rhodotorula</taxon>
    </lineage>
</organism>